<reference evidence="3" key="2">
    <citation type="submission" date="2012-06" db="EMBL/GenBank/DDBJ databases">
        <title>Annotation of the Genome Sequence of Fusarium oxysporum Fo47.</title>
        <authorList>
            <consortium name="The Broad Institute Genomics Platform"/>
            <person name="Ma L.-J."/>
            <person name="Corby-Kistler H."/>
            <person name="Broz K."/>
            <person name="Gale L.R."/>
            <person name="Jonkers W."/>
            <person name="O'Donnell K."/>
            <person name="Ploetz R."/>
            <person name="Steinberg C."/>
            <person name="Schwartz D.C."/>
            <person name="VanEtten H."/>
            <person name="Zhou S."/>
            <person name="Young S.K."/>
            <person name="Zeng Q."/>
            <person name="Gargeya S."/>
            <person name="Fitzgerald M."/>
            <person name="Abouelleil A."/>
            <person name="Alvarado L."/>
            <person name="Chapman S.B."/>
            <person name="Gainer-Dewar J."/>
            <person name="Goldberg J."/>
            <person name="Griggs A."/>
            <person name="Gujja S."/>
            <person name="Hansen M."/>
            <person name="Howarth C."/>
            <person name="Imamovic A."/>
            <person name="Ireland A."/>
            <person name="Larimer J."/>
            <person name="McCowan C."/>
            <person name="Murphy C."/>
            <person name="Pearson M."/>
            <person name="Poon T.W."/>
            <person name="Priest M."/>
            <person name="Roberts A."/>
            <person name="Saif S."/>
            <person name="Shea T."/>
            <person name="Sykes S."/>
            <person name="Wortman J."/>
            <person name="Nusbaum C."/>
            <person name="Birren B."/>
        </authorList>
    </citation>
    <scope>NUCLEOTIDE SEQUENCE</scope>
    <source>
        <strain evidence="3">Fo47</strain>
    </source>
</reference>
<evidence type="ECO:0000256" key="1">
    <source>
        <dbReference type="SAM" id="Phobius"/>
    </source>
</evidence>
<organism evidence="3">
    <name type="scientific">Fusarium oxysporum Fo47</name>
    <dbReference type="NCBI Taxonomy" id="660027"/>
    <lineage>
        <taxon>Eukaryota</taxon>
        <taxon>Fungi</taxon>
        <taxon>Dikarya</taxon>
        <taxon>Ascomycota</taxon>
        <taxon>Pezizomycotina</taxon>
        <taxon>Sordariomycetes</taxon>
        <taxon>Hypocreomycetidae</taxon>
        <taxon>Hypocreales</taxon>
        <taxon>Nectriaceae</taxon>
        <taxon>Fusarium</taxon>
        <taxon>Fusarium oxysporum species complex</taxon>
    </lineage>
</organism>
<dbReference type="EMBL" id="JH717925">
    <property type="protein sequence ID" value="EWZ28401.1"/>
    <property type="molecule type" value="Genomic_DNA"/>
</dbReference>
<sequence length="322" mass="35878">MENPTELEVHYGLNHTFDRPDKPIERSPLTVPLKPDITGLKSVTVTMHFNSCTAYDMGQKYNEWFSDRVGYSVKLLYIGDYRRRILGNMGEGVKVHGNTWIYSTLAPVPMAIIIGYIALRAETMRTTWHIVAIAAFVISCILPFRQFQKLSGATKPGLTFADLAAYLVISNSSYDNVNSRLSGDEELDITKFRANIVVSGAKDAFEEDFWGELQIGGDITMKLTQNCARCSSLNVDYKTGKPGTTDAGKVLKILSKDRRVDPGTKWSPIFGRYGFITSPSGDKPTMRITVGDEVSILKMNKQRTVTGMLIGSFPLFIFFIVA</sequence>
<keyword evidence="1" id="KW-0812">Transmembrane</keyword>
<dbReference type="HOGENOM" id="CLU_028286_3_0_1"/>
<protein>
    <recommendedName>
        <fullName evidence="2">MOSC domain-containing protein</fullName>
    </recommendedName>
</protein>
<keyword evidence="1" id="KW-0472">Membrane</keyword>
<gene>
    <name evidence="3" type="ORF">FOZG_17886</name>
</gene>
<dbReference type="GO" id="GO:0003824">
    <property type="term" value="F:catalytic activity"/>
    <property type="evidence" value="ECO:0007669"/>
    <property type="project" value="InterPro"/>
</dbReference>
<dbReference type="InterPro" id="IPR005302">
    <property type="entry name" value="MoCF_Sase_C"/>
</dbReference>
<feature type="domain" description="MOSC" evidence="2">
    <location>
        <begin position="142"/>
        <end position="297"/>
    </location>
</feature>
<dbReference type="Proteomes" id="UP000030766">
    <property type="component" value="Unassembled WGS sequence"/>
</dbReference>
<feature type="transmembrane region" description="Helical" evidence="1">
    <location>
        <begin position="304"/>
        <end position="321"/>
    </location>
</feature>
<dbReference type="Pfam" id="PF03473">
    <property type="entry name" value="MOSC"/>
    <property type="match status" value="1"/>
</dbReference>
<dbReference type="AlphaFoldDB" id="W9J971"/>
<accession>W9J971</accession>
<dbReference type="InterPro" id="IPR011037">
    <property type="entry name" value="Pyrv_Knase-like_insert_dom_sf"/>
</dbReference>
<keyword evidence="1" id="KW-1133">Transmembrane helix</keyword>
<feature type="transmembrane region" description="Helical" evidence="1">
    <location>
        <begin position="125"/>
        <end position="144"/>
    </location>
</feature>
<reference evidence="3" key="1">
    <citation type="submission" date="2011-06" db="EMBL/GenBank/DDBJ databases">
        <title>The Genome Sequence of Fusarium oxysporum Fo47.</title>
        <authorList>
            <consortium name="The Broad Institute Genome Sequencing Platform"/>
            <person name="Ma L.-J."/>
            <person name="Gale L.R."/>
            <person name="Schwartz D.C."/>
            <person name="Zhou S."/>
            <person name="Corby-Kistler H."/>
            <person name="Young S.K."/>
            <person name="Zeng Q."/>
            <person name="Gargeya S."/>
            <person name="Fitzgerald M."/>
            <person name="Haas B."/>
            <person name="Abouelleil A."/>
            <person name="Alvarado L."/>
            <person name="Arachchi H.M."/>
            <person name="Berlin A."/>
            <person name="Brown A."/>
            <person name="Chapman S.B."/>
            <person name="Chen Z."/>
            <person name="Dunbar C."/>
            <person name="Freedman E."/>
            <person name="Gearin G."/>
            <person name="Gellesch M."/>
            <person name="Goldberg J."/>
            <person name="Griggs A."/>
            <person name="Gujja S."/>
            <person name="Heiman D."/>
            <person name="Howarth C."/>
            <person name="Larson L."/>
            <person name="Lui A."/>
            <person name="MacDonald P.J.P."/>
            <person name="Mehta T."/>
            <person name="Montmayeur A."/>
            <person name="Murphy C."/>
            <person name="Neiman D."/>
            <person name="Pearson M."/>
            <person name="Priest M."/>
            <person name="Roberts A."/>
            <person name="Saif S."/>
            <person name="Shea T."/>
            <person name="Shenoy N."/>
            <person name="Sisk P."/>
            <person name="Stolte C."/>
            <person name="Sykes S."/>
            <person name="Wortman J."/>
            <person name="Nusbaum C."/>
            <person name="Birren B."/>
        </authorList>
    </citation>
    <scope>NUCLEOTIDE SEQUENCE [LARGE SCALE GENOMIC DNA]</scope>
    <source>
        <strain evidence="3">Fo47</strain>
    </source>
</reference>
<dbReference type="GO" id="GO:0030170">
    <property type="term" value="F:pyridoxal phosphate binding"/>
    <property type="evidence" value="ECO:0007669"/>
    <property type="project" value="InterPro"/>
</dbReference>
<dbReference type="PROSITE" id="PS51340">
    <property type="entry name" value="MOSC"/>
    <property type="match status" value="1"/>
</dbReference>
<dbReference type="VEuPathDB" id="FungiDB:FOZG_17886"/>
<proteinExistence type="predicted"/>
<evidence type="ECO:0000313" key="3">
    <source>
        <dbReference type="EMBL" id="EWZ28401.1"/>
    </source>
</evidence>
<evidence type="ECO:0000259" key="2">
    <source>
        <dbReference type="PROSITE" id="PS51340"/>
    </source>
</evidence>
<name>W9J971_FUSOX</name>
<feature type="transmembrane region" description="Helical" evidence="1">
    <location>
        <begin position="99"/>
        <end position="119"/>
    </location>
</feature>
<dbReference type="GO" id="GO:0030151">
    <property type="term" value="F:molybdenum ion binding"/>
    <property type="evidence" value="ECO:0007669"/>
    <property type="project" value="InterPro"/>
</dbReference>
<dbReference type="SUPFAM" id="SSF50800">
    <property type="entry name" value="PK beta-barrel domain-like"/>
    <property type="match status" value="1"/>
</dbReference>
<dbReference type="SUPFAM" id="SSF141673">
    <property type="entry name" value="MOSC N-terminal domain-like"/>
    <property type="match status" value="1"/>
</dbReference>